<keyword evidence="1" id="KW-1133">Transmembrane helix</keyword>
<name>K6YF43_9ALTE</name>
<keyword evidence="1" id="KW-0472">Membrane</keyword>
<dbReference type="PANTHER" id="PTHR40940:SF1">
    <property type="entry name" value="PROTEIN BATD"/>
    <property type="match status" value="1"/>
</dbReference>
<keyword evidence="4" id="KW-1185">Reference proteome</keyword>
<evidence type="ECO:0000313" key="4">
    <source>
        <dbReference type="Proteomes" id="UP000006334"/>
    </source>
</evidence>
<reference evidence="3 4" key="1">
    <citation type="journal article" date="2017" name="Antonie Van Leeuwenhoek">
        <title>Rhizobium rhizosphaerae sp. nov., a novel species isolated from rice rhizosphere.</title>
        <authorList>
            <person name="Zhao J.J."/>
            <person name="Zhang J."/>
            <person name="Zhang R.J."/>
            <person name="Zhang C.W."/>
            <person name="Yin H.Q."/>
            <person name="Zhang X.X."/>
        </authorList>
    </citation>
    <scope>NUCLEOTIDE SEQUENCE [LARGE SCALE GENOMIC DNA]</scope>
    <source>
        <strain evidence="3 4">E3</strain>
    </source>
</reference>
<dbReference type="STRING" id="1127673.GLIP_2623"/>
<feature type="domain" description="DUF7939" evidence="2">
    <location>
        <begin position="454"/>
        <end position="535"/>
    </location>
</feature>
<gene>
    <name evidence="3" type="ORF">GLIP_2623</name>
</gene>
<dbReference type="InterPro" id="IPR057699">
    <property type="entry name" value="DUF7939"/>
</dbReference>
<comment type="caution">
    <text evidence="3">The sequence shown here is derived from an EMBL/GenBank/DDBJ whole genome shotgun (WGS) entry which is preliminary data.</text>
</comment>
<dbReference type="AlphaFoldDB" id="K6YF43"/>
<dbReference type="eggNOG" id="COG0457">
    <property type="taxonomic scope" value="Bacteria"/>
</dbReference>
<organism evidence="3 4">
    <name type="scientific">Aliiglaciecola lipolytica E3</name>
    <dbReference type="NCBI Taxonomy" id="1127673"/>
    <lineage>
        <taxon>Bacteria</taxon>
        <taxon>Pseudomonadati</taxon>
        <taxon>Pseudomonadota</taxon>
        <taxon>Gammaproteobacteria</taxon>
        <taxon>Alteromonadales</taxon>
        <taxon>Alteromonadaceae</taxon>
        <taxon>Aliiglaciecola</taxon>
    </lineage>
</organism>
<feature type="transmembrane region" description="Helical" evidence="1">
    <location>
        <begin position="413"/>
        <end position="434"/>
    </location>
</feature>
<dbReference type="PANTHER" id="PTHR40940">
    <property type="entry name" value="PROTEIN BATD-RELATED"/>
    <property type="match status" value="1"/>
</dbReference>
<evidence type="ECO:0000256" key="1">
    <source>
        <dbReference type="SAM" id="Phobius"/>
    </source>
</evidence>
<keyword evidence="1" id="KW-0812">Transmembrane</keyword>
<dbReference type="Proteomes" id="UP000006334">
    <property type="component" value="Unassembled WGS sequence"/>
</dbReference>
<evidence type="ECO:0000313" key="3">
    <source>
        <dbReference type="EMBL" id="GAC15248.1"/>
    </source>
</evidence>
<dbReference type="InterPro" id="IPR025738">
    <property type="entry name" value="BatD"/>
</dbReference>
<protein>
    <recommendedName>
        <fullName evidence="2">DUF7939 domain-containing protein</fullName>
    </recommendedName>
</protein>
<proteinExistence type="predicted"/>
<dbReference type="EMBL" id="BAEN01000049">
    <property type="protein sequence ID" value="GAC15248.1"/>
    <property type="molecule type" value="Genomic_DNA"/>
</dbReference>
<evidence type="ECO:0000259" key="2">
    <source>
        <dbReference type="Pfam" id="PF25607"/>
    </source>
</evidence>
<sequence>MFNASAQIDSVTASVDKNPAMADESIVLTVVAFGSAKGDEFNPSELEENFVVGRTSVSTQTRVVNFDTTRSTTWTTILIPRKQGTFQIPAFTVGNKSTQPITVRIVPVSAASQSKAREAFITAEVDSGQPFVQQMVKYKVKIHLATNLQRGSMAEPSLENADISLIGKDKDYSEIVDGQRYRIIERNYAIIPQSSGQVTIKGPLFEAEVIDRSQNSFSYFNQTRPINRVAPDIVLDVQPIPANYSEHWLPSEFVQLNEEWQPELSEMKVGEPITRTLTLSVLGVSQQQLPEIAGQYPPDFKVYPDQPTTTSVTRDDNVIAQRVENIAIIPNRAGQFVLPPVKVAWFNTKTKTTEYAELPARSVEVAAAAPGSQSNPAPIIPNPIQETENPTNIQSDTSGQIAPTIKTIEVPSFWSLSSWILLALWLVTLLVWLITSKMNPKATTDKVSVDSSESESWNSLKKALSSNKVNDIYPALLNWQACLSEEDSVNLLDENDIADSELQAELKLMFASQYAHGDKSWKSDTLLALLIRFRQKIIKNKNNPPSLQPLYASQRVAH</sequence>
<accession>K6YF43</accession>
<dbReference type="Pfam" id="PF13584">
    <property type="entry name" value="BatD"/>
    <property type="match status" value="2"/>
</dbReference>
<dbReference type="Pfam" id="PF25607">
    <property type="entry name" value="DUF7939"/>
    <property type="match status" value="1"/>
</dbReference>